<evidence type="ECO:0000313" key="1">
    <source>
        <dbReference type="EMBL" id="QBY27599.1"/>
    </source>
</evidence>
<dbReference type="EMBL" id="CP038008">
    <property type="protein sequence ID" value="QBY27599.1"/>
    <property type="molecule type" value="Genomic_DNA"/>
</dbReference>
<proteinExistence type="predicted"/>
<gene>
    <name evidence="1" type="ORF">E2R62_01255</name>
</gene>
<dbReference type="AlphaFoldDB" id="A0A482PHS8"/>
<sequence>MPVIHCQQRQIVIFSPYNSAALSKIVYIAATISIRPLMPPITQIVNKIAVLFFYAGKFPTIQPIACQQQ</sequence>
<name>A0A482PHS8_CITRO</name>
<reference evidence="1" key="1">
    <citation type="submission" date="2019-03" db="EMBL/GenBank/DDBJ databases">
        <title>Complete genome sequence of enteropathogenic Citrobacter rodentium strain DBS100.</title>
        <authorList>
            <person name="Popov G."/>
            <person name="Fiebig A."/>
            <person name="Shideler S."/>
            <person name="Coombes B."/>
            <person name="Savchenko A."/>
        </authorList>
    </citation>
    <scope>NUCLEOTIDE SEQUENCE</scope>
    <source>
        <strain evidence="1">DBS100</strain>
    </source>
</reference>
<organism evidence="1">
    <name type="scientific">Citrobacter rodentium</name>
    <dbReference type="NCBI Taxonomy" id="67825"/>
    <lineage>
        <taxon>Bacteria</taxon>
        <taxon>Pseudomonadati</taxon>
        <taxon>Pseudomonadota</taxon>
        <taxon>Gammaproteobacteria</taxon>
        <taxon>Enterobacterales</taxon>
        <taxon>Enterobacteriaceae</taxon>
        <taxon>Citrobacter</taxon>
    </lineage>
</organism>
<protein>
    <submittedName>
        <fullName evidence="1">Uncharacterized protein</fullName>
    </submittedName>
</protein>
<accession>A0A482PHS8</accession>